<dbReference type="EMBL" id="BTSY01000001">
    <property type="protein sequence ID" value="GMT12520.1"/>
    <property type="molecule type" value="Genomic_DNA"/>
</dbReference>
<feature type="non-terminal residue" evidence="1">
    <location>
        <position position="1"/>
    </location>
</feature>
<name>A0AAV5V229_9BILA</name>
<sequence>YSAILHMLVRKAQLDTPEKAFFASSHAPRMPGGGASVDGTESVTSAPAANAIRKAKKNMTIFILVLKLGKS</sequence>
<keyword evidence="2" id="KW-1185">Reference proteome</keyword>
<organism evidence="1 2">
    <name type="scientific">Pristionchus fissidentatus</name>
    <dbReference type="NCBI Taxonomy" id="1538716"/>
    <lineage>
        <taxon>Eukaryota</taxon>
        <taxon>Metazoa</taxon>
        <taxon>Ecdysozoa</taxon>
        <taxon>Nematoda</taxon>
        <taxon>Chromadorea</taxon>
        <taxon>Rhabditida</taxon>
        <taxon>Rhabditina</taxon>
        <taxon>Diplogasteromorpha</taxon>
        <taxon>Diplogasteroidea</taxon>
        <taxon>Neodiplogasteridae</taxon>
        <taxon>Pristionchus</taxon>
    </lineage>
</organism>
<evidence type="ECO:0000313" key="1">
    <source>
        <dbReference type="EMBL" id="GMT12520.1"/>
    </source>
</evidence>
<dbReference type="AlphaFoldDB" id="A0AAV5V229"/>
<accession>A0AAV5V229</accession>
<comment type="caution">
    <text evidence="1">The sequence shown here is derived from an EMBL/GenBank/DDBJ whole genome shotgun (WGS) entry which is preliminary data.</text>
</comment>
<feature type="non-terminal residue" evidence="1">
    <location>
        <position position="71"/>
    </location>
</feature>
<dbReference type="Proteomes" id="UP001432322">
    <property type="component" value="Unassembled WGS sequence"/>
</dbReference>
<gene>
    <name evidence="1" type="ORF">PFISCL1PPCAC_3817</name>
</gene>
<protein>
    <submittedName>
        <fullName evidence="1">Uncharacterized protein</fullName>
    </submittedName>
</protein>
<proteinExistence type="predicted"/>
<reference evidence="1" key="1">
    <citation type="submission" date="2023-10" db="EMBL/GenBank/DDBJ databases">
        <title>Genome assembly of Pristionchus species.</title>
        <authorList>
            <person name="Yoshida K."/>
            <person name="Sommer R.J."/>
        </authorList>
    </citation>
    <scope>NUCLEOTIDE SEQUENCE</scope>
    <source>
        <strain evidence="1">RS5133</strain>
    </source>
</reference>
<evidence type="ECO:0000313" key="2">
    <source>
        <dbReference type="Proteomes" id="UP001432322"/>
    </source>
</evidence>